<dbReference type="InterPro" id="IPR007278">
    <property type="entry name" value="DUF397"/>
</dbReference>
<name>A0ABS7G4N8_9ACTN</name>
<dbReference type="EMBL" id="JAIBOA010000034">
    <property type="protein sequence ID" value="MBW8487436.1"/>
    <property type="molecule type" value="Genomic_DNA"/>
</dbReference>
<accession>A0ABS7G4N8</accession>
<evidence type="ECO:0000313" key="3">
    <source>
        <dbReference type="EMBL" id="MBW8487436.1"/>
    </source>
</evidence>
<reference evidence="3 4" key="1">
    <citation type="submission" date="2021-07" db="EMBL/GenBank/DDBJ databases">
        <title>Actinomadura sp. PM05-2 isolated from lichen.</title>
        <authorList>
            <person name="Somphong A."/>
            <person name="Phongsopitanun W."/>
            <person name="Tanasupawat S."/>
            <person name="Peongsungnone V."/>
        </authorList>
    </citation>
    <scope>NUCLEOTIDE SEQUENCE [LARGE SCALE GENOMIC DNA]</scope>
    <source>
        <strain evidence="3 4">PM05-2</strain>
    </source>
</reference>
<gene>
    <name evidence="3" type="ORF">K1Y72_34140</name>
</gene>
<evidence type="ECO:0000259" key="2">
    <source>
        <dbReference type="Pfam" id="PF04149"/>
    </source>
</evidence>
<dbReference type="Pfam" id="PF04149">
    <property type="entry name" value="DUF397"/>
    <property type="match status" value="1"/>
</dbReference>
<feature type="compositionally biased region" description="Polar residues" evidence="1">
    <location>
        <begin position="13"/>
        <end position="24"/>
    </location>
</feature>
<feature type="region of interest" description="Disordered" evidence="1">
    <location>
        <begin position="1"/>
        <end position="24"/>
    </location>
</feature>
<comment type="caution">
    <text evidence="3">The sequence shown here is derived from an EMBL/GenBank/DDBJ whole genome shotgun (WGS) entry which is preliminary data.</text>
</comment>
<organism evidence="3 4">
    <name type="scientific">Actinomadura parmotrematis</name>
    <dbReference type="NCBI Taxonomy" id="2864039"/>
    <lineage>
        <taxon>Bacteria</taxon>
        <taxon>Bacillati</taxon>
        <taxon>Actinomycetota</taxon>
        <taxon>Actinomycetes</taxon>
        <taxon>Streptosporangiales</taxon>
        <taxon>Thermomonosporaceae</taxon>
        <taxon>Actinomadura</taxon>
    </lineage>
</organism>
<proteinExistence type="predicted"/>
<dbReference type="Proteomes" id="UP000774570">
    <property type="component" value="Unassembled WGS sequence"/>
</dbReference>
<evidence type="ECO:0000313" key="4">
    <source>
        <dbReference type="Proteomes" id="UP000774570"/>
    </source>
</evidence>
<protein>
    <submittedName>
        <fullName evidence="3">DUF397 domain-containing protein</fullName>
    </submittedName>
</protein>
<keyword evidence="4" id="KW-1185">Reference proteome</keyword>
<evidence type="ECO:0000256" key="1">
    <source>
        <dbReference type="SAM" id="MobiDB-lite"/>
    </source>
</evidence>
<feature type="domain" description="DUF397" evidence="2">
    <location>
        <begin position="19"/>
        <end position="72"/>
    </location>
</feature>
<sequence length="82" mass="8711">MPFVAQADVPREGTSSSPNWRKSARCGSNTTCVEVAALSPGSIGTRDTKQGTTGPILRFSATAWNAFVQRTKEGAYDMSADL</sequence>